<keyword evidence="4" id="KW-1185">Reference proteome</keyword>
<reference evidence="3 4" key="1">
    <citation type="submission" date="2017-01" db="EMBL/GenBank/DDBJ databases">
        <title>Genome sequence of Rhodoferax antarcticus ANT.BR, a psychrophilic purple nonsulfur bacterium from an Antarctic microbial mat.</title>
        <authorList>
            <person name="Baker J."/>
            <person name="Riester C."/>
            <person name="Skinner B."/>
            <person name="Newell A."/>
            <person name="Swingley W."/>
            <person name="Madigan M."/>
            <person name="Jung D."/>
            <person name="Asao M."/>
            <person name="Chen M."/>
            <person name="Loughlin P."/>
            <person name="Pan H."/>
            <person name="Lin S."/>
            <person name="Li N."/>
            <person name="Shaw J."/>
            <person name="Prado M."/>
            <person name="Sherman C."/>
            <person name="Li X."/>
            <person name="Tang J."/>
            <person name="Blankenship R."/>
            <person name="Zhao T."/>
            <person name="Touchman J."/>
            <person name="Sattley M."/>
        </authorList>
    </citation>
    <scope>NUCLEOTIDE SEQUENCE [LARGE SCALE GENOMIC DNA]</scope>
    <source>
        <strain evidence="3 4">ANT.BR</strain>
    </source>
</reference>
<protein>
    <recommendedName>
        <fullName evidence="2">Single-minded C-terminal domain-containing protein</fullName>
    </recommendedName>
</protein>
<dbReference type="AlphaFoldDB" id="A0A1Q8YHE1"/>
<feature type="domain" description="Single-minded C-terminal" evidence="2">
    <location>
        <begin position="1"/>
        <end position="40"/>
    </location>
</feature>
<evidence type="ECO:0000256" key="1">
    <source>
        <dbReference type="SAM" id="MobiDB-lite"/>
    </source>
</evidence>
<gene>
    <name evidence="3" type="ORF">BLL52_1207</name>
</gene>
<evidence type="ECO:0000259" key="2">
    <source>
        <dbReference type="PROSITE" id="PS51302"/>
    </source>
</evidence>
<organism evidence="3 4">
    <name type="scientific">Rhodoferax antarcticus ANT.BR</name>
    <dbReference type="NCBI Taxonomy" id="1111071"/>
    <lineage>
        <taxon>Bacteria</taxon>
        <taxon>Pseudomonadati</taxon>
        <taxon>Pseudomonadota</taxon>
        <taxon>Betaproteobacteria</taxon>
        <taxon>Burkholderiales</taxon>
        <taxon>Comamonadaceae</taxon>
        <taxon>Rhodoferax</taxon>
    </lineage>
</organism>
<sequence length="40" mass="4505">MRRASTKQRPDSGRDKPHKPHKPQENPAATARQALEAQTI</sequence>
<dbReference type="Proteomes" id="UP000185911">
    <property type="component" value="Unassembled WGS sequence"/>
</dbReference>
<dbReference type="GO" id="GO:0003700">
    <property type="term" value="F:DNA-binding transcription factor activity"/>
    <property type="evidence" value="ECO:0007669"/>
    <property type="project" value="InterPro"/>
</dbReference>
<dbReference type="PROSITE" id="PS51302">
    <property type="entry name" value="SIM_C"/>
    <property type="match status" value="1"/>
</dbReference>
<accession>A0A1Q8YHE1</accession>
<dbReference type="GO" id="GO:0003677">
    <property type="term" value="F:DNA binding"/>
    <property type="evidence" value="ECO:0007669"/>
    <property type="project" value="InterPro"/>
</dbReference>
<comment type="caution">
    <text evidence="3">The sequence shown here is derived from an EMBL/GenBank/DDBJ whole genome shotgun (WGS) entry which is preliminary data.</text>
</comment>
<feature type="region of interest" description="Disordered" evidence="1">
    <location>
        <begin position="1"/>
        <end position="40"/>
    </location>
</feature>
<name>A0A1Q8YHE1_9BURK</name>
<dbReference type="InterPro" id="IPR010578">
    <property type="entry name" value="SIM_C"/>
</dbReference>
<dbReference type="EMBL" id="MSYM01000008">
    <property type="protein sequence ID" value="OLP07377.1"/>
    <property type="molecule type" value="Genomic_DNA"/>
</dbReference>
<proteinExistence type="predicted"/>
<evidence type="ECO:0000313" key="3">
    <source>
        <dbReference type="EMBL" id="OLP07377.1"/>
    </source>
</evidence>
<evidence type="ECO:0000313" key="4">
    <source>
        <dbReference type="Proteomes" id="UP000185911"/>
    </source>
</evidence>